<dbReference type="GO" id="GO:0006366">
    <property type="term" value="P:transcription by RNA polymerase II"/>
    <property type="evidence" value="ECO:0007669"/>
    <property type="project" value="TreeGrafter"/>
</dbReference>
<dbReference type="Pfam" id="PF01193">
    <property type="entry name" value="RNA_pol_L"/>
    <property type="match status" value="1"/>
</dbReference>
<dbReference type="OrthoDB" id="270173at2759"/>
<dbReference type="HAMAP" id="MF_00320">
    <property type="entry name" value="RNApol_arch_Rpo3"/>
    <property type="match status" value="1"/>
</dbReference>
<dbReference type="InterPro" id="IPR022842">
    <property type="entry name" value="RNAP_Rpo3/Rpb3/RPAC1"/>
</dbReference>
<dbReference type="InParanoid" id="A0A7C8MPW1"/>
<dbReference type="InterPro" id="IPR011262">
    <property type="entry name" value="DNA-dir_RNA_pol_insert"/>
</dbReference>
<evidence type="ECO:0000256" key="7">
    <source>
        <dbReference type="ARBA" id="ARBA00072506"/>
    </source>
</evidence>
<dbReference type="Gene3D" id="3.30.1360.10">
    <property type="entry name" value="RNA polymerase, RBP11-like subunit"/>
    <property type="match status" value="1"/>
</dbReference>
<dbReference type="SUPFAM" id="SSF56553">
    <property type="entry name" value="Insert subdomain of RNA polymerase alpha subunit"/>
    <property type="match status" value="1"/>
</dbReference>
<sequence length="355" mass="38821">MEYDTMMMDGESLGPSVKISAADNTHVDFELSNVDLSFANSLRRVIQAEVPTIAIDLVEIEANTSVLADEFIAHRLGLIPLDSREIDQLNYTRDCDCDQSCGKCTVTLTLHAKCSSDEVMKVYARDLIVGIDRPNNHIGNPIITDPEGQGSLIAKLRKGQELKITCIAKKGIAKEHAKWAPTAAVGFEYDPHNKLHHLDLWYETDKVSEWSVGIPTIRLFPPPRLTAGYRPKSKYAEWEEPPAEGEPFDYDAVPNRFYFEVESAGMIEPDAIIQEGIKELQRKLAGLIHGLGENDDMNGDYDGPRSPDGIEGGAPWQDQGYTTPYAGAGNTSAWGGGGATAYGTTPYGNSGSAGW</sequence>
<comment type="similarity">
    <text evidence="6">Belongs to the archaeal Rpo3/eukaryotic RPB3 RNA polymerase subunit family.</text>
</comment>
<dbReference type="GO" id="GO:0003899">
    <property type="term" value="F:DNA-directed RNA polymerase activity"/>
    <property type="evidence" value="ECO:0007669"/>
    <property type="project" value="InterPro"/>
</dbReference>
<evidence type="ECO:0000256" key="4">
    <source>
        <dbReference type="ARBA" id="ARBA00023163"/>
    </source>
</evidence>
<comment type="caution">
    <text evidence="10">The sequence shown here is derived from an EMBL/GenBank/DDBJ whole genome shotgun (WGS) entry which is preliminary data.</text>
</comment>
<dbReference type="Proteomes" id="UP000481858">
    <property type="component" value="Unassembled WGS sequence"/>
</dbReference>
<dbReference type="PROSITE" id="PS00446">
    <property type="entry name" value="RNA_POL_D_30KD"/>
    <property type="match status" value="1"/>
</dbReference>
<evidence type="ECO:0000256" key="6">
    <source>
        <dbReference type="ARBA" id="ARBA00025804"/>
    </source>
</evidence>
<dbReference type="SUPFAM" id="SSF55257">
    <property type="entry name" value="RBP11-like subunits of RNA polymerase"/>
    <property type="match status" value="1"/>
</dbReference>
<evidence type="ECO:0000313" key="11">
    <source>
        <dbReference type="Proteomes" id="UP000481858"/>
    </source>
</evidence>
<comment type="subunit">
    <text evidence="2">Component of the RNA polymerase II (Pol II) complex consisting of 12 subunits.</text>
</comment>
<dbReference type="CDD" id="cd07031">
    <property type="entry name" value="RNAP_II_RPB3"/>
    <property type="match status" value="1"/>
</dbReference>
<gene>
    <name evidence="10" type="ORF">GQX73_g7046</name>
</gene>
<keyword evidence="4" id="KW-0804">Transcription</keyword>
<proteinExistence type="inferred from homology"/>
<dbReference type="GO" id="GO:0003677">
    <property type="term" value="F:DNA binding"/>
    <property type="evidence" value="ECO:0007669"/>
    <property type="project" value="InterPro"/>
</dbReference>
<dbReference type="InterPro" id="IPR036643">
    <property type="entry name" value="RNApol_insert_sf"/>
</dbReference>
<keyword evidence="5" id="KW-0539">Nucleus</keyword>
<dbReference type="InterPro" id="IPR036603">
    <property type="entry name" value="RBP11-like"/>
</dbReference>
<dbReference type="GO" id="GO:0046983">
    <property type="term" value="F:protein dimerization activity"/>
    <property type="evidence" value="ECO:0007669"/>
    <property type="project" value="InterPro"/>
</dbReference>
<dbReference type="InterPro" id="IPR011263">
    <property type="entry name" value="DNA-dir_RNA_pol_RpoA/D/Rpb3"/>
</dbReference>
<name>A0A7C8MPW1_9PEZI</name>
<reference evidence="10 11" key="1">
    <citation type="submission" date="2019-12" db="EMBL/GenBank/DDBJ databases">
        <title>Draft genome sequence of the ascomycete Xylaria multiplex DSM 110363.</title>
        <authorList>
            <person name="Buettner E."/>
            <person name="Kellner H."/>
        </authorList>
    </citation>
    <scope>NUCLEOTIDE SEQUENCE [LARGE SCALE GENOMIC DNA]</scope>
    <source>
        <strain evidence="10 11">DSM 110363</strain>
    </source>
</reference>
<evidence type="ECO:0000256" key="5">
    <source>
        <dbReference type="ARBA" id="ARBA00023242"/>
    </source>
</evidence>
<dbReference type="SMART" id="SM00662">
    <property type="entry name" value="RPOLD"/>
    <property type="match status" value="1"/>
</dbReference>
<evidence type="ECO:0000256" key="1">
    <source>
        <dbReference type="ARBA" id="ARBA00004123"/>
    </source>
</evidence>
<dbReference type="GO" id="GO:0005665">
    <property type="term" value="C:RNA polymerase II, core complex"/>
    <property type="evidence" value="ECO:0007669"/>
    <property type="project" value="TreeGrafter"/>
</dbReference>
<dbReference type="FunCoup" id="A0A7C8MPW1">
    <property type="interactions" value="902"/>
</dbReference>
<dbReference type="EMBL" id="WUBL01000087">
    <property type="protein sequence ID" value="KAF2966511.1"/>
    <property type="molecule type" value="Genomic_DNA"/>
</dbReference>
<dbReference type="Gene3D" id="2.170.120.12">
    <property type="entry name" value="DNA-directed RNA polymerase, insert domain"/>
    <property type="match status" value="1"/>
</dbReference>
<accession>A0A7C8MPW1</accession>
<keyword evidence="3" id="KW-0240">DNA-directed RNA polymerase</keyword>
<evidence type="ECO:0000256" key="2">
    <source>
        <dbReference type="ARBA" id="ARBA00011730"/>
    </source>
</evidence>
<evidence type="ECO:0000256" key="8">
    <source>
        <dbReference type="SAM" id="MobiDB-lite"/>
    </source>
</evidence>
<feature type="region of interest" description="Disordered" evidence="8">
    <location>
        <begin position="292"/>
        <end position="327"/>
    </location>
</feature>
<dbReference type="InterPro" id="IPR050518">
    <property type="entry name" value="Rpo3/RPB3_RNA_Pol_subunit"/>
</dbReference>
<dbReference type="PANTHER" id="PTHR11800">
    <property type="entry name" value="DNA-DIRECTED RNA POLYMERASE"/>
    <property type="match status" value="1"/>
</dbReference>
<dbReference type="Pfam" id="PF01000">
    <property type="entry name" value="RNA_pol_A_bac"/>
    <property type="match status" value="1"/>
</dbReference>
<feature type="domain" description="DNA-directed RNA polymerase RpoA/D/Rpb3-type" evidence="9">
    <location>
        <begin position="26"/>
        <end position="290"/>
    </location>
</feature>
<dbReference type="FunFam" id="2.170.120.12:FF:000002">
    <property type="entry name" value="DNA-directed RNA polymerase II subunit RPB3"/>
    <property type="match status" value="1"/>
</dbReference>
<dbReference type="PANTHER" id="PTHR11800:SF2">
    <property type="entry name" value="DNA-DIRECTED RNA POLYMERASE II SUBUNIT RPB3"/>
    <property type="match status" value="1"/>
</dbReference>
<evidence type="ECO:0000256" key="3">
    <source>
        <dbReference type="ARBA" id="ARBA00022478"/>
    </source>
</evidence>
<comment type="subcellular location">
    <subcellularLocation>
        <location evidence="1">Nucleus</location>
    </subcellularLocation>
</comment>
<dbReference type="AlphaFoldDB" id="A0A7C8MPW1"/>
<evidence type="ECO:0000259" key="9">
    <source>
        <dbReference type="SMART" id="SM00662"/>
    </source>
</evidence>
<organism evidence="10 11">
    <name type="scientific">Xylaria multiplex</name>
    <dbReference type="NCBI Taxonomy" id="323545"/>
    <lineage>
        <taxon>Eukaryota</taxon>
        <taxon>Fungi</taxon>
        <taxon>Dikarya</taxon>
        <taxon>Ascomycota</taxon>
        <taxon>Pezizomycotina</taxon>
        <taxon>Sordariomycetes</taxon>
        <taxon>Xylariomycetidae</taxon>
        <taxon>Xylariales</taxon>
        <taxon>Xylariaceae</taxon>
        <taxon>Xylaria</taxon>
    </lineage>
</organism>
<dbReference type="InterPro" id="IPR001514">
    <property type="entry name" value="DNA-dir_RNA_pol_30-40kDasu_CS"/>
</dbReference>
<dbReference type="NCBIfam" id="NF001988">
    <property type="entry name" value="PRK00783.1"/>
    <property type="match status" value="1"/>
</dbReference>
<protein>
    <recommendedName>
        <fullName evidence="7">DNA-directed RNA polymerase II subunit RPB3</fullName>
    </recommendedName>
</protein>
<keyword evidence="11" id="KW-1185">Reference proteome</keyword>
<evidence type="ECO:0000313" key="10">
    <source>
        <dbReference type="EMBL" id="KAF2966511.1"/>
    </source>
</evidence>